<dbReference type="Proteomes" id="UP001172386">
    <property type="component" value="Unassembled WGS sequence"/>
</dbReference>
<proteinExistence type="predicted"/>
<protein>
    <submittedName>
        <fullName evidence="1">Uncharacterized protein</fullName>
    </submittedName>
</protein>
<organism evidence="1 2">
    <name type="scientific">Neophaeococcomyces mojaviensis</name>
    <dbReference type="NCBI Taxonomy" id="3383035"/>
    <lineage>
        <taxon>Eukaryota</taxon>
        <taxon>Fungi</taxon>
        <taxon>Dikarya</taxon>
        <taxon>Ascomycota</taxon>
        <taxon>Pezizomycotina</taxon>
        <taxon>Eurotiomycetes</taxon>
        <taxon>Chaetothyriomycetidae</taxon>
        <taxon>Chaetothyriales</taxon>
        <taxon>Chaetothyriales incertae sedis</taxon>
        <taxon>Neophaeococcomyces</taxon>
    </lineage>
</organism>
<accession>A0ACC3ABG2</accession>
<gene>
    <name evidence="1" type="ORF">H2198_003471</name>
</gene>
<reference evidence="1" key="1">
    <citation type="submission" date="2022-10" db="EMBL/GenBank/DDBJ databases">
        <title>Culturing micro-colonial fungi from biological soil crusts in the Mojave desert and describing Neophaeococcomyces mojavensis, and introducing the new genera and species Taxawa tesnikishii.</title>
        <authorList>
            <person name="Kurbessoian T."/>
            <person name="Stajich J.E."/>
        </authorList>
    </citation>
    <scope>NUCLEOTIDE SEQUENCE</scope>
    <source>
        <strain evidence="1">JES_112</strain>
    </source>
</reference>
<comment type="caution">
    <text evidence="1">The sequence shown here is derived from an EMBL/GenBank/DDBJ whole genome shotgun (WGS) entry which is preliminary data.</text>
</comment>
<sequence length="678" mass="74230">MNNFTTKRGFVPVPENEASNIGQSPDDILLRPQAARGGPLAYNGAQPEDVNVSFNRPTSRPRYAPAHHFWKNPFGLGTVIFIGDVILTAAPCLFLILAFQALSVNGKSISSHGQTVEQAAKLGPTLFPIIFAAIVGRLMRVFALWKCERGSTLGILEQLNGSQNLLAALERAVLLPGLGIMGFGVVLLWMLSPVGGQSSLRVINRSSDTTLGTTSIYYFNNTGNDAYGAFGSSSGFSAYQRSLNAMFQASLLSIQRTKGTDVWGNIKIPYLQYMPSYVAGQNQDGWYTFSENNYTLPYSAHTGIVISGLKPGVDTNFTMESSYFNLTCTEPRFFNMNRSADYNTTEFYGGFIEWAGDLFSRNNLTAGIFNPTLSTSSVSWNSYFVDTNFNYSINSSVQYNVVYASQGGDVENITAYNCSMGVTHVESDILCKGSSCQVRRLRPSQKVIGTWWGSGYPFITQSMTQRTNLLSWLSTATSMTSSATISPIDWYVSGSDTPFQLTLNGGSSDVNYHNVTGLEVAQRLGSLINTGWQLSFQLAATGQTPSTNETALAIGYNSSGDGVGYDTVHTTATTSIGKEIFVANRVWVGITLVVAFILLLCGVAAMVFKYWTRSPDILGYVSSMTRDNPSFQRFPGDDKLDGLERARVMRNVQVQLTDVRPWDEDGHITLSNLGFKRR</sequence>
<dbReference type="EMBL" id="JAPDRQ010000046">
    <property type="protein sequence ID" value="KAJ9658901.1"/>
    <property type="molecule type" value="Genomic_DNA"/>
</dbReference>
<evidence type="ECO:0000313" key="1">
    <source>
        <dbReference type="EMBL" id="KAJ9658901.1"/>
    </source>
</evidence>
<evidence type="ECO:0000313" key="2">
    <source>
        <dbReference type="Proteomes" id="UP001172386"/>
    </source>
</evidence>
<name>A0ACC3ABG2_9EURO</name>
<keyword evidence="2" id="KW-1185">Reference proteome</keyword>